<evidence type="ECO:0000313" key="2">
    <source>
        <dbReference type="Proteomes" id="UP000076858"/>
    </source>
</evidence>
<proteinExistence type="predicted"/>
<dbReference type="Proteomes" id="UP000076858">
    <property type="component" value="Unassembled WGS sequence"/>
</dbReference>
<gene>
    <name evidence="1" type="ORF">APZ42_024527</name>
</gene>
<comment type="caution">
    <text evidence="1">The sequence shown here is derived from an EMBL/GenBank/DDBJ whole genome shotgun (WGS) entry which is preliminary data.</text>
</comment>
<reference evidence="1 2" key="1">
    <citation type="submission" date="2016-03" db="EMBL/GenBank/DDBJ databases">
        <title>EvidentialGene: Evidence-directed Construction of Genes on Genomes.</title>
        <authorList>
            <person name="Gilbert D.G."/>
            <person name="Choi J.-H."/>
            <person name="Mockaitis K."/>
            <person name="Colbourne J."/>
            <person name="Pfrender M."/>
        </authorList>
    </citation>
    <scope>NUCLEOTIDE SEQUENCE [LARGE SCALE GENOMIC DNA]</scope>
    <source>
        <strain evidence="1 2">Xinb3</strain>
        <tissue evidence="1">Complete organism</tissue>
    </source>
</reference>
<name>A0A164TWS2_9CRUS</name>
<sequence>IIDVSYKIEFRLIDSEALAPKLVVPLEIVVGNVPLRERAQPSLSLTETYQ</sequence>
<organism evidence="1 2">
    <name type="scientific">Daphnia magna</name>
    <dbReference type="NCBI Taxonomy" id="35525"/>
    <lineage>
        <taxon>Eukaryota</taxon>
        <taxon>Metazoa</taxon>
        <taxon>Ecdysozoa</taxon>
        <taxon>Arthropoda</taxon>
        <taxon>Crustacea</taxon>
        <taxon>Branchiopoda</taxon>
        <taxon>Diplostraca</taxon>
        <taxon>Cladocera</taxon>
        <taxon>Anomopoda</taxon>
        <taxon>Daphniidae</taxon>
        <taxon>Daphnia</taxon>
    </lineage>
</organism>
<keyword evidence="2" id="KW-1185">Reference proteome</keyword>
<dbReference type="AlphaFoldDB" id="A0A164TWS2"/>
<accession>A0A164TWS2</accession>
<evidence type="ECO:0000313" key="1">
    <source>
        <dbReference type="EMBL" id="KZS10835.1"/>
    </source>
</evidence>
<feature type="non-terminal residue" evidence="1">
    <location>
        <position position="1"/>
    </location>
</feature>
<protein>
    <submittedName>
        <fullName evidence="1">Uncharacterized protein</fullName>
    </submittedName>
</protein>
<dbReference type="OrthoDB" id="2333384at2759"/>
<dbReference type="EMBL" id="LRGB01001663">
    <property type="protein sequence ID" value="KZS10835.1"/>
    <property type="molecule type" value="Genomic_DNA"/>
</dbReference>